<dbReference type="Gene3D" id="2.10.109.10">
    <property type="entry name" value="Umud Fragment, subunit A"/>
    <property type="match status" value="1"/>
</dbReference>
<dbReference type="Pfam" id="PF10502">
    <property type="entry name" value="Peptidase_S26"/>
    <property type="match status" value="2"/>
</dbReference>
<accession>A0AAN6YJT4</accession>
<feature type="active site" evidence="7">
    <location>
        <position position="97"/>
    </location>
</feature>
<comment type="similarity">
    <text evidence="6">Belongs to the peptidase S26 family. IMP1 subfamily.</text>
</comment>
<evidence type="ECO:0000259" key="8">
    <source>
        <dbReference type="Pfam" id="PF10502"/>
    </source>
</evidence>
<organism evidence="9 10">
    <name type="scientific">Rhypophila decipiens</name>
    <dbReference type="NCBI Taxonomy" id="261697"/>
    <lineage>
        <taxon>Eukaryota</taxon>
        <taxon>Fungi</taxon>
        <taxon>Dikarya</taxon>
        <taxon>Ascomycota</taxon>
        <taxon>Pezizomycotina</taxon>
        <taxon>Sordariomycetes</taxon>
        <taxon>Sordariomycetidae</taxon>
        <taxon>Sordariales</taxon>
        <taxon>Naviculisporaceae</taxon>
        <taxon>Rhypophila</taxon>
    </lineage>
</organism>
<comment type="caution">
    <text evidence="9">The sequence shown here is derived from an EMBL/GenBank/DDBJ whole genome shotgun (WGS) entry which is preliminary data.</text>
</comment>
<dbReference type="EMBL" id="MU858048">
    <property type="protein sequence ID" value="KAK4219361.1"/>
    <property type="molecule type" value="Genomic_DNA"/>
</dbReference>
<feature type="active site" evidence="7">
    <location>
        <position position="54"/>
    </location>
</feature>
<dbReference type="SUPFAM" id="SSF51306">
    <property type="entry name" value="LexA/Signal peptidase"/>
    <property type="match status" value="1"/>
</dbReference>
<keyword evidence="3" id="KW-0378">Hydrolase</keyword>
<feature type="domain" description="Peptidase S26" evidence="8">
    <location>
        <begin position="28"/>
        <end position="107"/>
    </location>
</feature>
<keyword evidence="2" id="KW-0999">Mitochondrion inner membrane</keyword>
<keyword evidence="10" id="KW-1185">Reference proteome</keyword>
<evidence type="ECO:0000313" key="10">
    <source>
        <dbReference type="Proteomes" id="UP001301769"/>
    </source>
</evidence>
<dbReference type="InterPro" id="IPR036286">
    <property type="entry name" value="LexA/Signal_pep-like_sf"/>
</dbReference>
<evidence type="ECO:0000256" key="4">
    <source>
        <dbReference type="ARBA" id="ARBA00023128"/>
    </source>
</evidence>
<dbReference type="PANTHER" id="PTHR12383">
    <property type="entry name" value="PROTEASE FAMILY S26 MITOCHONDRIAL INNER MEMBRANE PROTEASE-RELATED"/>
    <property type="match status" value="1"/>
</dbReference>
<dbReference type="GO" id="GO:0042720">
    <property type="term" value="C:mitochondrial inner membrane peptidase complex"/>
    <property type="evidence" value="ECO:0007669"/>
    <property type="project" value="TreeGrafter"/>
</dbReference>
<feature type="domain" description="Peptidase S26" evidence="8">
    <location>
        <begin position="123"/>
        <end position="162"/>
    </location>
</feature>
<protein>
    <submittedName>
        <fullName evidence="9">Peptidase S24/S26A/S26B/S26C</fullName>
    </submittedName>
</protein>
<sequence length="184" mass="20388">MFGRLRSLSSRLSTLSRPYLGRPFRTFLAAAKFICFAHLFTKYAITASPGQGPSMLPTFEVIGEWILVSKFHRLGRNVSVGDLVVYEIPINDGLGIKRVLGLPGDYVMTGTPHHDRPATGHERMIQVPPGHCWLVGDNLPASRDSRIFGPVPLALVRGKVIAKIHSPFSYSWLENPLKKVVGKE</sequence>
<dbReference type="PRINTS" id="PR00727">
    <property type="entry name" value="LEADERPTASE"/>
</dbReference>
<dbReference type="GO" id="GO:0006627">
    <property type="term" value="P:protein processing involved in protein targeting to mitochondrion"/>
    <property type="evidence" value="ECO:0007669"/>
    <property type="project" value="TreeGrafter"/>
</dbReference>
<comment type="subcellular location">
    <subcellularLocation>
        <location evidence="1">Mitochondrion inner membrane</location>
    </subcellularLocation>
</comment>
<dbReference type="AlphaFoldDB" id="A0AAN6YJT4"/>
<dbReference type="InterPro" id="IPR019533">
    <property type="entry name" value="Peptidase_S26"/>
</dbReference>
<evidence type="ECO:0000256" key="3">
    <source>
        <dbReference type="ARBA" id="ARBA00022801"/>
    </source>
</evidence>
<dbReference type="FunFam" id="2.10.109.10:FF:000015">
    <property type="entry name" value="Mitochondrial inner membrane protease subunit 1"/>
    <property type="match status" value="1"/>
</dbReference>
<dbReference type="Proteomes" id="UP001301769">
    <property type="component" value="Unassembled WGS sequence"/>
</dbReference>
<reference evidence="9" key="2">
    <citation type="submission" date="2023-05" db="EMBL/GenBank/DDBJ databases">
        <authorList>
            <consortium name="Lawrence Berkeley National Laboratory"/>
            <person name="Steindorff A."/>
            <person name="Hensen N."/>
            <person name="Bonometti L."/>
            <person name="Westerberg I."/>
            <person name="Brannstrom I.O."/>
            <person name="Guillou S."/>
            <person name="Cros-Aarteil S."/>
            <person name="Calhoun S."/>
            <person name="Haridas S."/>
            <person name="Kuo A."/>
            <person name="Mondo S."/>
            <person name="Pangilinan J."/>
            <person name="Riley R."/>
            <person name="Labutti K."/>
            <person name="Andreopoulos B."/>
            <person name="Lipzen A."/>
            <person name="Chen C."/>
            <person name="Yanf M."/>
            <person name="Daum C."/>
            <person name="Ng V."/>
            <person name="Clum A."/>
            <person name="Ohm R."/>
            <person name="Martin F."/>
            <person name="Silar P."/>
            <person name="Natvig D."/>
            <person name="Lalanne C."/>
            <person name="Gautier V."/>
            <person name="Ament-Velasquez S.L."/>
            <person name="Kruys A."/>
            <person name="Hutchinson M.I."/>
            <person name="Powell A.J."/>
            <person name="Barry K."/>
            <person name="Miller A.N."/>
            <person name="Grigoriev I.V."/>
            <person name="Debuchy R."/>
            <person name="Gladieux P."/>
            <person name="Thoren M.H."/>
            <person name="Johannesson H."/>
        </authorList>
    </citation>
    <scope>NUCLEOTIDE SEQUENCE</scope>
    <source>
        <strain evidence="9">PSN293</strain>
    </source>
</reference>
<name>A0AAN6YJT4_9PEZI</name>
<dbReference type="PANTHER" id="PTHR12383:SF16">
    <property type="entry name" value="MITOCHONDRIAL INNER MEMBRANE PROTEASE SUBUNIT 1"/>
    <property type="match status" value="1"/>
</dbReference>
<dbReference type="CDD" id="cd06530">
    <property type="entry name" value="S26_SPase_I"/>
    <property type="match status" value="1"/>
</dbReference>
<keyword evidence="4" id="KW-0496">Mitochondrion</keyword>
<gene>
    <name evidence="9" type="ORF">QBC37DRAFT_409868</name>
</gene>
<proteinExistence type="inferred from homology"/>
<dbReference type="InterPro" id="IPR052064">
    <property type="entry name" value="Mito_IMP1_subunit"/>
</dbReference>
<evidence type="ECO:0000256" key="2">
    <source>
        <dbReference type="ARBA" id="ARBA00022792"/>
    </source>
</evidence>
<dbReference type="InterPro" id="IPR000223">
    <property type="entry name" value="Pept_S26A_signal_pept_1"/>
</dbReference>
<evidence type="ECO:0000256" key="5">
    <source>
        <dbReference type="ARBA" id="ARBA00023136"/>
    </source>
</evidence>
<evidence type="ECO:0000256" key="6">
    <source>
        <dbReference type="ARBA" id="ARBA00038445"/>
    </source>
</evidence>
<dbReference type="GO" id="GO:0004252">
    <property type="term" value="F:serine-type endopeptidase activity"/>
    <property type="evidence" value="ECO:0007669"/>
    <property type="project" value="InterPro"/>
</dbReference>
<reference evidence="9" key="1">
    <citation type="journal article" date="2023" name="Mol. Phylogenet. Evol.">
        <title>Genome-scale phylogeny and comparative genomics of the fungal order Sordariales.</title>
        <authorList>
            <person name="Hensen N."/>
            <person name="Bonometti L."/>
            <person name="Westerberg I."/>
            <person name="Brannstrom I.O."/>
            <person name="Guillou S."/>
            <person name="Cros-Aarteil S."/>
            <person name="Calhoun S."/>
            <person name="Haridas S."/>
            <person name="Kuo A."/>
            <person name="Mondo S."/>
            <person name="Pangilinan J."/>
            <person name="Riley R."/>
            <person name="LaButti K."/>
            <person name="Andreopoulos B."/>
            <person name="Lipzen A."/>
            <person name="Chen C."/>
            <person name="Yan M."/>
            <person name="Daum C."/>
            <person name="Ng V."/>
            <person name="Clum A."/>
            <person name="Steindorff A."/>
            <person name="Ohm R.A."/>
            <person name="Martin F."/>
            <person name="Silar P."/>
            <person name="Natvig D.O."/>
            <person name="Lalanne C."/>
            <person name="Gautier V."/>
            <person name="Ament-Velasquez S.L."/>
            <person name="Kruys A."/>
            <person name="Hutchinson M.I."/>
            <person name="Powell A.J."/>
            <person name="Barry K."/>
            <person name="Miller A.N."/>
            <person name="Grigoriev I.V."/>
            <person name="Debuchy R."/>
            <person name="Gladieux P."/>
            <person name="Hiltunen Thoren M."/>
            <person name="Johannesson H."/>
        </authorList>
    </citation>
    <scope>NUCLEOTIDE SEQUENCE</scope>
    <source>
        <strain evidence="9">PSN293</strain>
    </source>
</reference>
<evidence type="ECO:0000256" key="1">
    <source>
        <dbReference type="ARBA" id="ARBA00004273"/>
    </source>
</evidence>
<keyword evidence="5" id="KW-0472">Membrane</keyword>
<evidence type="ECO:0000313" key="9">
    <source>
        <dbReference type="EMBL" id="KAK4219361.1"/>
    </source>
</evidence>
<dbReference type="GO" id="GO:0006465">
    <property type="term" value="P:signal peptide processing"/>
    <property type="evidence" value="ECO:0007669"/>
    <property type="project" value="InterPro"/>
</dbReference>
<evidence type="ECO:0000256" key="7">
    <source>
        <dbReference type="PIRSR" id="PIRSR600223-1"/>
    </source>
</evidence>